<reference evidence="8" key="1">
    <citation type="journal article" date="2020" name="Stud. Mycol.">
        <title>101 Dothideomycetes genomes: a test case for predicting lifestyles and emergence of pathogens.</title>
        <authorList>
            <person name="Haridas S."/>
            <person name="Albert R."/>
            <person name="Binder M."/>
            <person name="Bloem J."/>
            <person name="Labutti K."/>
            <person name="Salamov A."/>
            <person name="Andreopoulos B."/>
            <person name="Baker S."/>
            <person name="Barry K."/>
            <person name="Bills G."/>
            <person name="Bluhm B."/>
            <person name="Cannon C."/>
            <person name="Castanera R."/>
            <person name="Culley D."/>
            <person name="Daum C."/>
            <person name="Ezra D."/>
            <person name="Gonzalez J."/>
            <person name="Henrissat B."/>
            <person name="Kuo A."/>
            <person name="Liang C."/>
            <person name="Lipzen A."/>
            <person name="Lutzoni F."/>
            <person name="Magnuson J."/>
            <person name="Mondo S."/>
            <person name="Nolan M."/>
            <person name="Ohm R."/>
            <person name="Pangilinan J."/>
            <person name="Park H.-J."/>
            <person name="Ramirez L."/>
            <person name="Alfaro M."/>
            <person name="Sun H."/>
            <person name="Tritt A."/>
            <person name="Yoshinaga Y."/>
            <person name="Zwiers L.-H."/>
            <person name="Turgeon B."/>
            <person name="Goodwin S."/>
            <person name="Spatafora J."/>
            <person name="Crous P."/>
            <person name="Grigoriev I."/>
        </authorList>
    </citation>
    <scope>NUCLEOTIDE SEQUENCE</scope>
    <source>
        <strain evidence="8">CBS 113818</strain>
    </source>
</reference>
<proteinExistence type="inferred from homology"/>
<sequence>MTLSQRTVTVPNLPPGTDLCLIPAGPAPNGRQPNFVDPPSLQPAVIAITTIMLTLASVVLAGRLFVNRKSLKLPDWMMVVGFLFNVVIMGTHLALSRFYLHVWDTPLCNITANYVKMNFIIDVANGPALFFPKAAIFMFYMQIFGTVRVVRIASIVGIIMAFIAYLPAALVLSYYDVPRVGQSWEELIFNDTVHKGIPAGITLGVVSVLVDVYIFVLPLPTLFRLSMPLAKRIQVIALFATAFISRGVAASLVCMVYRIKLLRLTDATWQAGVVGIPIIIESNVSIIVGSMPAFANFMRKYVAESSLFKSLRSRLFGSNSGSNKSWPQVNSIATIGGTGIKRKVPSSFELSERGTVDSQITVPPKTYTTAGDTIHEAGAHSQVNG</sequence>
<feature type="transmembrane region" description="Helical" evidence="6">
    <location>
        <begin position="271"/>
        <end position="295"/>
    </location>
</feature>
<keyword evidence="3 6" id="KW-1133">Transmembrane helix</keyword>
<feature type="domain" description="Rhodopsin" evidence="7">
    <location>
        <begin position="63"/>
        <end position="299"/>
    </location>
</feature>
<feature type="transmembrane region" description="Helical" evidence="6">
    <location>
        <begin position="119"/>
        <end position="140"/>
    </location>
</feature>
<dbReference type="PANTHER" id="PTHR33048">
    <property type="entry name" value="PTH11-LIKE INTEGRAL MEMBRANE PROTEIN (AFU_ORTHOLOGUE AFUA_5G11245)"/>
    <property type="match status" value="1"/>
</dbReference>
<keyword evidence="9" id="KW-1185">Reference proteome</keyword>
<dbReference type="Pfam" id="PF20684">
    <property type="entry name" value="Fung_rhodopsin"/>
    <property type="match status" value="1"/>
</dbReference>
<evidence type="ECO:0000256" key="6">
    <source>
        <dbReference type="SAM" id="Phobius"/>
    </source>
</evidence>
<accession>A0A6A7A9R2</accession>
<feature type="transmembrane region" description="Helical" evidence="6">
    <location>
        <begin position="44"/>
        <end position="66"/>
    </location>
</feature>
<evidence type="ECO:0000256" key="2">
    <source>
        <dbReference type="ARBA" id="ARBA00022692"/>
    </source>
</evidence>
<organism evidence="8 9">
    <name type="scientific">Ophiobolus disseminans</name>
    <dbReference type="NCBI Taxonomy" id="1469910"/>
    <lineage>
        <taxon>Eukaryota</taxon>
        <taxon>Fungi</taxon>
        <taxon>Dikarya</taxon>
        <taxon>Ascomycota</taxon>
        <taxon>Pezizomycotina</taxon>
        <taxon>Dothideomycetes</taxon>
        <taxon>Pleosporomycetidae</taxon>
        <taxon>Pleosporales</taxon>
        <taxon>Pleosporineae</taxon>
        <taxon>Phaeosphaeriaceae</taxon>
        <taxon>Ophiobolus</taxon>
    </lineage>
</organism>
<comment type="subcellular location">
    <subcellularLocation>
        <location evidence="1">Membrane</location>
        <topology evidence="1">Multi-pass membrane protein</topology>
    </subcellularLocation>
</comment>
<evidence type="ECO:0000313" key="9">
    <source>
        <dbReference type="Proteomes" id="UP000799424"/>
    </source>
</evidence>
<dbReference type="PANTHER" id="PTHR33048:SF158">
    <property type="entry name" value="MEMBRANE PROTEIN PTH11-LIKE, PUTATIVE-RELATED"/>
    <property type="match status" value="1"/>
</dbReference>
<feature type="transmembrane region" description="Helical" evidence="6">
    <location>
        <begin position="78"/>
        <end position="99"/>
    </location>
</feature>
<dbReference type="InterPro" id="IPR052337">
    <property type="entry name" value="SAT4-like"/>
</dbReference>
<protein>
    <recommendedName>
        <fullName evidence="7">Rhodopsin domain-containing protein</fullName>
    </recommendedName>
</protein>
<evidence type="ECO:0000256" key="4">
    <source>
        <dbReference type="ARBA" id="ARBA00023136"/>
    </source>
</evidence>
<comment type="similarity">
    <text evidence="5">Belongs to the SAT4 family.</text>
</comment>
<evidence type="ECO:0000313" key="8">
    <source>
        <dbReference type="EMBL" id="KAF2829893.1"/>
    </source>
</evidence>
<name>A0A6A7A9R2_9PLEO</name>
<evidence type="ECO:0000256" key="1">
    <source>
        <dbReference type="ARBA" id="ARBA00004141"/>
    </source>
</evidence>
<dbReference type="InterPro" id="IPR049326">
    <property type="entry name" value="Rhodopsin_dom_fungi"/>
</dbReference>
<dbReference type="GO" id="GO:0016020">
    <property type="term" value="C:membrane"/>
    <property type="evidence" value="ECO:0007669"/>
    <property type="project" value="UniProtKB-SubCell"/>
</dbReference>
<keyword evidence="4 6" id="KW-0472">Membrane</keyword>
<dbReference type="OrthoDB" id="444631at2759"/>
<gene>
    <name evidence="8" type="ORF">CC86DRAFT_391950</name>
</gene>
<dbReference type="EMBL" id="MU006220">
    <property type="protein sequence ID" value="KAF2829893.1"/>
    <property type="molecule type" value="Genomic_DNA"/>
</dbReference>
<feature type="transmembrane region" description="Helical" evidence="6">
    <location>
        <begin position="152"/>
        <end position="177"/>
    </location>
</feature>
<evidence type="ECO:0000259" key="7">
    <source>
        <dbReference type="Pfam" id="PF20684"/>
    </source>
</evidence>
<evidence type="ECO:0000256" key="5">
    <source>
        <dbReference type="ARBA" id="ARBA00038359"/>
    </source>
</evidence>
<evidence type="ECO:0000256" key="3">
    <source>
        <dbReference type="ARBA" id="ARBA00022989"/>
    </source>
</evidence>
<feature type="transmembrane region" description="Helical" evidence="6">
    <location>
        <begin position="197"/>
        <end position="223"/>
    </location>
</feature>
<feature type="transmembrane region" description="Helical" evidence="6">
    <location>
        <begin position="235"/>
        <end position="259"/>
    </location>
</feature>
<dbReference type="AlphaFoldDB" id="A0A6A7A9R2"/>
<keyword evidence="2 6" id="KW-0812">Transmembrane</keyword>
<dbReference type="Proteomes" id="UP000799424">
    <property type="component" value="Unassembled WGS sequence"/>
</dbReference>